<dbReference type="Pfam" id="PF19127">
    <property type="entry name" value="Choline_bind_3"/>
    <property type="match status" value="1"/>
</dbReference>
<dbReference type="eggNOG" id="COG0860">
    <property type="taxonomic scope" value="Bacteria"/>
</dbReference>
<dbReference type="Gene3D" id="2.10.270.10">
    <property type="entry name" value="Cholin Binding"/>
    <property type="match status" value="2"/>
</dbReference>
<proteinExistence type="predicted"/>
<dbReference type="EC" id="3.5.1.28" evidence="4"/>
<dbReference type="STRING" id="537007.BLAHAN_05253"/>
<dbReference type="InterPro" id="IPR002508">
    <property type="entry name" value="MurNAc-LAA_cat"/>
</dbReference>
<keyword evidence="5" id="KW-1185">Reference proteome</keyword>
<feature type="repeat" description="Cell wall-binding" evidence="2">
    <location>
        <begin position="199"/>
        <end position="218"/>
    </location>
</feature>
<feature type="repeat" description="Cell wall-binding" evidence="2">
    <location>
        <begin position="285"/>
        <end position="304"/>
    </location>
</feature>
<dbReference type="CDD" id="cd02696">
    <property type="entry name" value="MurNAc-LAA"/>
    <property type="match status" value="1"/>
</dbReference>
<reference evidence="4" key="1">
    <citation type="submission" date="2009-09" db="EMBL/GenBank/DDBJ databases">
        <authorList>
            <person name="Weinstock G."/>
            <person name="Sodergren E."/>
            <person name="Clifton S."/>
            <person name="Fulton L."/>
            <person name="Fulton B."/>
            <person name="Courtney L."/>
            <person name="Fronick C."/>
            <person name="Harrison M."/>
            <person name="Strong C."/>
            <person name="Farmer C."/>
            <person name="Delahaunty K."/>
            <person name="Markovic C."/>
            <person name="Hall O."/>
            <person name="Minx P."/>
            <person name="Tomlinson C."/>
            <person name="Mitreva M."/>
            <person name="Nelson J."/>
            <person name="Hou S."/>
            <person name="Wollam A."/>
            <person name="Pepin K.H."/>
            <person name="Johnson M."/>
            <person name="Bhonagiri V."/>
            <person name="Nash W.E."/>
            <person name="Warren W."/>
            <person name="Chinwalla A."/>
            <person name="Mardis E.R."/>
            <person name="Wilson R.K."/>
        </authorList>
    </citation>
    <scope>NUCLEOTIDE SEQUENCE [LARGE SCALE GENOMIC DNA]</scope>
    <source>
        <strain evidence="4">DSM 20583</strain>
    </source>
</reference>
<dbReference type="Gene3D" id="3.40.630.40">
    <property type="entry name" value="Zn-dependent exopeptidases"/>
    <property type="match status" value="1"/>
</dbReference>
<dbReference type="GO" id="GO:0009253">
    <property type="term" value="P:peptidoglycan catabolic process"/>
    <property type="evidence" value="ECO:0007669"/>
    <property type="project" value="InterPro"/>
</dbReference>
<feature type="domain" description="MurNAc-LAA" evidence="3">
    <location>
        <begin position="67"/>
        <end position="169"/>
    </location>
</feature>
<dbReference type="PANTHER" id="PTHR30404:SF8">
    <property type="entry name" value="AUTOLYSIN PH-RELATED"/>
    <property type="match status" value="1"/>
</dbReference>
<evidence type="ECO:0000259" key="3">
    <source>
        <dbReference type="SMART" id="SM00646"/>
    </source>
</evidence>
<keyword evidence="4" id="KW-0378">Hydrolase</keyword>
<dbReference type="Proteomes" id="UP000003755">
    <property type="component" value="Unassembled WGS sequence"/>
</dbReference>
<dbReference type="GO" id="GO:0008745">
    <property type="term" value="F:N-acetylmuramoyl-L-alanine amidase activity"/>
    <property type="evidence" value="ECO:0007669"/>
    <property type="project" value="UniProtKB-EC"/>
</dbReference>
<dbReference type="InterPro" id="IPR018337">
    <property type="entry name" value="Cell_wall/Cho-bd_repeat"/>
</dbReference>
<dbReference type="SUPFAM" id="SSF69360">
    <property type="entry name" value="Cell wall binding repeat"/>
    <property type="match status" value="1"/>
</dbReference>
<dbReference type="PROSITE" id="PS51170">
    <property type="entry name" value="CW"/>
    <property type="match status" value="3"/>
</dbReference>
<dbReference type="SUPFAM" id="SSF53187">
    <property type="entry name" value="Zn-dependent exopeptidases"/>
    <property type="match status" value="1"/>
</dbReference>
<feature type="repeat" description="Cell wall-binding" evidence="2">
    <location>
        <begin position="240"/>
        <end position="259"/>
    </location>
</feature>
<evidence type="ECO:0000256" key="2">
    <source>
        <dbReference type="PROSITE-ProRule" id="PRU00591"/>
    </source>
</evidence>
<dbReference type="Pfam" id="PF01473">
    <property type="entry name" value="Choline_bind_1"/>
    <property type="match status" value="3"/>
</dbReference>
<protein>
    <submittedName>
        <fullName evidence="4">N-acetylmuramoyl-L-alanine amidase</fullName>
        <ecNumber evidence="4">3.5.1.28</ecNumber>
    </submittedName>
</protein>
<dbReference type="Pfam" id="PF01520">
    <property type="entry name" value="Amidase_3"/>
    <property type="match status" value="1"/>
</dbReference>
<name>C9L791_BLAHA</name>
<dbReference type="RefSeq" id="WP_003020067.1">
    <property type="nucleotide sequence ID" value="NZ_CP022413.2"/>
</dbReference>
<sequence>MATYNVHAGHCPQGKGASGACGYLKESVEDRLVKDALIAKLRAAGHTVYDCTDDSNCTASQNLKNIVTKCNTHSVDLDISIHLNAGGGTGVETLIYNEKTKAIATKISQEISSALGIINRGVKTRTGLYVLRHTNAPALLVECCFVDSQNDYNKWNVEKCAEAIYRGITGQSSTDVKEEGWQKNDTGWWYQHSDGSYTTNGWEKINGNWYYFDGNGYMYEEGWHQIGGVWYHIDKWGAMHTKWQYIDNGWYYMDESGAMLSGWQLIDSNWYYLNENHDGDFGKMLTGWQSINGNWFYLKSDGSMANHEWYKDENENWFWLKDGGYMAHDEIVWIGDRAFAFLSDGHMGRTDENGALY</sequence>
<dbReference type="KEGG" id="bhan:CGC63_10320"/>
<evidence type="ECO:0000313" key="4">
    <source>
        <dbReference type="EMBL" id="EEX22285.1"/>
    </source>
</evidence>
<dbReference type="PANTHER" id="PTHR30404">
    <property type="entry name" value="N-ACETYLMURAMOYL-L-ALANINE AMIDASE"/>
    <property type="match status" value="1"/>
</dbReference>
<dbReference type="GO" id="GO:0030288">
    <property type="term" value="C:outer membrane-bounded periplasmic space"/>
    <property type="evidence" value="ECO:0007669"/>
    <property type="project" value="TreeGrafter"/>
</dbReference>
<comment type="caution">
    <text evidence="4">The sequence shown here is derived from an EMBL/GenBank/DDBJ whole genome shotgun (WGS) entry which is preliminary data.</text>
</comment>
<accession>C9L791</accession>
<dbReference type="EMBL" id="ABYU02000012">
    <property type="protein sequence ID" value="EEX22285.1"/>
    <property type="molecule type" value="Genomic_DNA"/>
</dbReference>
<dbReference type="SMART" id="SM00646">
    <property type="entry name" value="Ami_3"/>
    <property type="match status" value="1"/>
</dbReference>
<evidence type="ECO:0000256" key="1">
    <source>
        <dbReference type="ARBA" id="ARBA00022737"/>
    </source>
</evidence>
<evidence type="ECO:0000313" key="5">
    <source>
        <dbReference type="Proteomes" id="UP000003755"/>
    </source>
</evidence>
<dbReference type="AlphaFoldDB" id="C9L791"/>
<dbReference type="HOGENOM" id="CLU_066391_0_0_9"/>
<keyword evidence="1" id="KW-0677">Repeat</keyword>
<organism evidence="4 5">
    <name type="scientific">Blautia hansenii DSM 20583</name>
    <dbReference type="NCBI Taxonomy" id="537007"/>
    <lineage>
        <taxon>Bacteria</taxon>
        <taxon>Bacillati</taxon>
        <taxon>Bacillota</taxon>
        <taxon>Clostridia</taxon>
        <taxon>Lachnospirales</taxon>
        <taxon>Lachnospiraceae</taxon>
        <taxon>Blautia</taxon>
    </lineage>
</organism>
<dbReference type="InterPro" id="IPR050695">
    <property type="entry name" value="N-acetylmuramoyl_amidase_3"/>
</dbReference>
<gene>
    <name evidence="4" type="ORF">BLAHAN_05253</name>
</gene>